<accession>A0ABR3N164</accession>
<organism evidence="6 7">
    <name type="scientific">Cirrhinus molitorella</name>
    <name type="common">mud carp</name>
    <dbReference type="NCBI Taxonomy" id="172907"/>
    <lineage>
        <taxon>Eukaryota</taxon>
        <taxon>Metazoa</taxon>
        <taxon>Chordata</taxon>
        <taxon>Craniata</taxon>
        <taxon>Vertebrata</taxon>
        <taxon>Euteleostomi</taxon>
        <taxon>Actinopterygii</taxon>
        <taxon>Neopterygii</taxon>
        <taxon>Teleostei</taxon>
        <taxon>Ostariophysi</taxon>
        <taxon>Cypriniformes</taxon>
        <taxon>Cyprinidae</taxon>
        <taxon>Labeoninae</taxon>
        <taxon>Labeonini</taxon>
        <taxon>Cirrhinus</taxon>
    </lineage>
</organism>
<dbReference type="Gene3D" id="1.10.510.10">
    <property type="entry name" value="Transferase(Phosphotransferase) domain 1"/>
    <property type="match status" value="2"/>
</dbReference>
<dbReference type="PROSITE" id="PS50011">
    <property type="entry name" value="PROTEIN_KINASE_DOM"/>
    <property type="match status" value="2"/>
</dbReference>
<feature type="compositionally biased region" description="Basic residues" evidence="3">
    <location>
        <begin position="787"/>
        <end position="798"/>
    </location>
</feature>
<name>A0ABR3N164_9TELE</name>
<feature type="domain" description="KEN" evidence="5">
    <location>
        <begin position="1139"/>
        <end position="1263"/>
    </location>
</feature>
<dbReference type="PROSITE" id="PS51392">
    <property type="entry name" value="KEN"/>
    <property type="match status" value="2"/>
</dbReference>
<dbReference type="InterPro" id="IPR010513">
    <property type="entry name" value="KEN_dom"/>
</dbReference>
<dbReference type="SMART" id="SM00220">
    <property type="entry name" value="S_TKc"/>
    <property type="match status" value="2"/>
</dbReference>
<dbReference type="InterPro" id="IPR008271">
    <property type="entry name" value="Ser/Thr_kinase_AS"/>
</dbReference>
<dbReference type="PROSITE" id="PS00108">
    <property type="entry name" value="PROTEIN_KINASE_ST"/>
    <property type="match status" value="2"/>
</dbReference>
<dbReference type="Gene3D" id="1.20.1440.180">
    <property type="entry name" value="KEN domain"/>
    <property type="match status" value="2"/>
</dbReference>
<keyword evidence="7" id="KW-1185">Reference proteome</keyword>
<feature type="domain" description="KEN" evidence="5">
    <location>
        <begin position="618"/>
        <end position="752"/>
    </location>
</feature>
<dbReference type="Pfam" id="PF00069">
    <property type="entry name" value="Pkinase"/>
    <property type="match status" value="2"/>
</dbReference>
<gene>
    <name evidence="6" type="ORF">QQF64_029566</name>
</gene>
<dbReference type="Pfam" id="PF06479">
    <property type="entry name" value="Ribonuc_2-5A"/>
    <property type="match status" value="2"/>
</dbReference>
<dbReference type="InterPro" id="IPR011009">
    <property type="entry name" value="Kinase-like_dom_sf"/>
</dbReference>
<dbReference type="Proteomes" id="UP001558613">
    <property type="component" value="Unassembled WGS sequence"/>
</dbReference>
<keyword evidence="1" id="KW-0547">Nucleotide-binding</keyword>
<evidence type="ECO:0000313" key="7">
    <source>
        <dbReference type="Proteomes" id="UP001558613"/>
    </source>
</evidence>
<dbReference type="InterPro" id="IPR045133">
    <property type="entry name" value="IRE1/2-like"/>
</dbReference>
<evidence type="ECO:0000256" key="2">
    <source>
        <dbReference type="ARBA" id="ARBA00022840"/>
    </source>
</evidence>
<keyword evidence="2" id="KW-0067">ATP-binding</keyword>
<evidence type="ECO:0000259" key="5">
    <source>
        <dbReference type="PROSITE" id="PS51392"/>
    </source>
</evidence>
<dbReference type="PANTHER" id="PTHR13954:SF28">
    <property type="match status" value="1"/>
</dbReference>
<feature type="region of interest" description="Disordered" evidence="3">
    <location>
        <begin position="776"/>
        <end position="816"/>
    </location>
</feature>
<reference evidence="6 7" key="1">
    <citation type="submission" date="2023-09" db="EMBL/GenBank/DDBJ databases">
        <authorList>
            <person name="Wang M."/>
        </authorList>
    </citation>
    <scope>NUCLEOTIDE SEQUENCE [LARGE SCALE GENOMIC DNA]</scope>
    <source>
        <strain evidence="6">GT-2023</strain>
        <tissue evidence="6">Liver</tissue>
    </source>
</reference>
<dbReference type="SUPFAM" id="SSF56112">
    <property type="entry name" value="Protein kinase-like (PK-like)"/>
    <property type="match status" value="2"/>
</dbReference>
<feature type="domain" description="Protein kinase" evidence="4">
    <location>
        <begin position="359"/>
        <end position="615"/>
    </location>
</feature>
<proteinExistence type="predicted"/>
<evidence type="ECO:0000256" key="3">
    <source>
        <dbReference type="SAM" id="MobiDB-lite"/>
    </source>
</evidence>
<dbReference type="InterPro" id="IPR000719">
    <property type="entry name" value="Prot_kinase_dom"/>
</dbReference>
<evidence type="ECO:0000259" key="4">
    <source>
        <dbReference type="PROSITE" id="PS50011"/>
    </source>
</evidence>
<dbReference type="InterPro" id="IPR038357">
    <property type="entry name" value="KEN_sf"/>
</dbReference>
<comment type="caution">
    <text evidence="6">The sequence shown here is derived from an EMBL/GenBank/DDBJ whole genome shotgun (WGS) entry which is preliminary data.</text>
</comment>
<evidence type="ECO:0000256" key="1">
    <source>
        <dbReference type="ARBA" id="ARBA00022741"/>
    </source>
</evidence>
<feature type="compositionally biased region" description="Basic residues" evidence="3">
    <location>
        <begin position="267"/>
        <end position="277"/>
    </location>
</feature>
<feature type="domain" description="Protein kinase" evidence="4">
    <location>
        <begin position="880"/>
        <end position="1136"/>
    </location>
</feature>
<protein>
    <submittedName>
        <fullName evidence="6">Uncharacterized protein</fullName>
    </submittedName>
</protein>
<sequence length="1263" mass="145999">MINQLSSQGEVFEKVHLSISFISAIRTKSQTDVYRLYKEHFFEEDPFDQLIYFELYLTVTGPSAEQYHQSAIKWLKDTKSADRYIEGVIKRFPRIPQHFWLVALNCLNVALCVSESVSPQIFNDLVSILTNRLQHTVNAQREKINHLILKILNVMMQKTSEQKLGLSQSVYEKLCKSLLPLTRSDYSSLTGVWTYGLFAYIYDIAPEPVALCGLSPISEMILIKAETEMDEVMKKKLHKLDESLRHPAGLSAVDSLYEEPTALSISRKKKKKRKKKKIQQEMGSQESEQQDKDEPYQDTVVTSIEESNSSVQPYTQPDESPKISRRWHKTSLRWRPQLEKLASIDASRTYRLGNLTLVLSDEFQIANGSDGTEVFLGLRDDGTEVAVKRMNKSNYKDLKNEEKLLRDPKLENPCIVRYVDFIEDAYFGYLVLQLCEYTLEEYIQDHLPDDSAERSLVLKKLVKEVLCSLQVLHDQQTKVLHRDIKPQNVLIDISGKARLADFGISRQLKQSETTLRTSIAGTRCWKAKETINDEAKTKYKRSTDIQVAGMLVYYILSRGHHPFGKQPYCEVNILQGSYSLEHLDDDVAKDLVEWMINEDPNNRPTVEQTLEHPFFWTDERRLEYLKKMGNQKEVEKYNNIDEELLHPLKKCTEGKSFSKWKTELPSELVQKLESKKKPYPENTLGLLRFIRNLHEHHPDDAERINLMALFPDLFESVFMFAKERGWNSRPSLKKFFRLSSVPERILNAAEIEDEAMNKRLQKLNISLKHPSGAVDNLCEETGVPSKSSKKKKKKKKKKIQQEMGSQESEQQDKEELYQDTVVTSIEESNSSVQPFTQPDESSDISKRWCKISCRWRPKLEKLVNIDASRKYKLGNLTLVLTDEFQIAKGSDGTEVFLGLRDDGTEVAVKRMIKSNYQVLKNEEEFLRLPQLDSSSIVKYVDFAEDAHFGYLALQLCEYTLEEYIQDHLPDDSAERNLILKKLVKEVLCSLQVLHHQQSRVLHRDIKPQNVLIDIHGKARLADFGISRRLNLSQTTLRTSIAGTRCWKAKETIDEEVNTGYKRSSDIQVAGMLVYYILSGGHHPFGKGSRCEVNILEGRYSLEHLDDDVAKDLVEWMINEDPNERPTVEQTLAHPFFWTDERRVEYLKKLGNQNEAENCRNVDEELLQAVEKYTDGKSFCEWKTKLPSELVQKLDGKKKGYPENTLGLLRFIRNLHEHYPEDAESINLMASFPDLFGSVFRFAKERGWNSRASLKKFFSSAPQI</sequence>
<dbReference type="EMBL" id="JAYMGO010000007">
    <property type="protein sequence ID" value="KAL1270550.1"/>
    <property type="molecule type" value="Genomic_DNA"/>
</dbReference>
<evidence type="ECO:0000313" key="6">
    <source>
        <dbReference type="EMBL" id="KAL1270550.1"/>
    </source>
</evidence>
<dbReference type="PANTHER" id="PTHR13954">
    <property type="entry name" value="IRE1-RELATED"/>
    <property type="match status" value="1"/>
</dbReference>
<feature type="compositionally biased region" description="Polar residues" evidence="3">
    <location>
        <begin position="299"/>
        <end position="318"/>
    </location>
</feature>
<feature type="region of interest" description="Disordered" evidence="3">
    <location>
        <begin position="267"/>
        <end position="324"/>
    </location>
</feature>